<gene>
    <name evidence="8" type="ORF">OH76DRAFT_1424132</name>
</gene>
<evidence type="ECO:0000256" key="3">
    <source>
        <dbReference type="ARBA" id="ARBA00023180"/>
    </source>
</evidence>
<evidence type="ECO:0000256" key="4">
    <source>
        <dbReference type="ARBA" id="ARBA00023295"/>
    </source>
</evidence>
<dbReference type="InterPro" id="IPR050386">
    <property type="entry name" value="Glycosyl_hydrolase_5"/>
</dbReference>
<keyword evidence="5" id="KW-0961">Cell wall biogenesis/degradation</keyword>
<dbReference type="STRING" id="139420.A0A371CHF7"/>
<sequence>MLLGDKLQQTLEDHYNSFITEEDIAQIAGAGLNWVRLPIPFWAIEKWNDVGVDGTGATISEPFLARTCWNFGIRVDTATILCTRSQCAMSMSFVRVRVARSVGI</sequence>
<keyword evidence="4" id="KW-0326">Glycosidase</keyword>
<name>A0A371CHF7_9APHY</name>
<dbReference type="GO" id="GO:0071555">
    <property type="term" value="P:cell wall organization"/>
    <property type="evidence" value="ECO:0007669"/>
    <property type="project" value="UniProtKB-KW"/>
</dbReference>
<keyword evidence="9" id="KW-1185">Reference proteome</keyword>
<protein>
    <recommendedName>
        <fullName evidence="7">glucan 1,3-beta-glucosidase</fullName>
        <ecNumber evidence="7">3.2.1.58</ecNumber>
    </recommendedName>
</protein>
<evidence type="ECO:0000313" key="8">
    <source>
        <dbReference type="EMBL" id="RDX39717.1"/>
    </source>
</evidence>
<dbReference type="SUPFAM" id="SSF51445">
    <property type="entry name" value="(Trans)glycosidases"/>
    <property type="match status" value="1"/>
</dbReference>
<dbReference type="GO" id="GO:0009986">
    <property type="term" value="C:cell surface"/>
    <property type="evidence" value="ECO:0007669"/>
    <property type="project" value="TreeGrafter"/>
</dbReference>
<reference evidence="8 9" key="1">
    <citation type="journal article" date="2018" name="Biotechnol. Biofuels">
        <title>Integrative visual omics of the white-rot fungus Polyporus brumalis exposes the biotechnological potential of its oxidative enzymes for delignifying raw plant biomass.</title>
        <authorList>
            <person name="Miyauchi S."/>
            <person name="Rancon A."/>
            <person name="Drula E."/>
            <person name="Hage H."/>
            <person name="Chaduli D."/>
            <person name="Favel A."/>
            <person name="Grisel S."/>
            <person name="Henrissat B."/>
            <person name="Herpoel-Gimbert I."/>
            <person name="Ruiz-Duenas F.J."/>
            <person name="Chevret D."/>
            <person name="Hainaut M."/>
            <person name="Lin J."/>
            <person name="Wang M."/>
            <person name="Pangilinan J."/>
            <person name="Lipzen A."/>
            <person name="Lesage-Meessen L."/>
            <person name="Navarro D."/>
            <person name="Riley R."/>
            <person name="Grigoriev I.V."/>
            <person name="Zhou S."/>
            <person name="Raouche S."/>
            <person name="Rosso M.N."/>
        </authorList>
    </citation>
    <scope>NUCLEOTIDE SEQUENCE [LARGE SCALE GENOMIC DNA]</scope>
    <source>
        <strain evidence="8 9">BRFM 1820</strain>
    </source>
</reference>
<comment type="catalytic activity">
    <reaction evidence="6">
        <text>Successive hydrolysis of beta-D-glucose units from the non-reducing ends of (1-&gt;3)-beta-D-glucans, releasing alpha-glucose.</text>
        <dbReference type="EC" id="3.2.1.58"/>
    </reaction>
</comment>
<dbReference type="GO" id="GO:0009251">
    <property type="term" value="P:glucan catabolic process"/>
    <property type="evidence" value="ECO:0007669"/>
    <property type="project" value="TreeGrafter"/>
</dbReference>
<comment type="similarity">
    <text evidence="1">Belongs to the glycosyl hydrolase 5 (cellulase A) family.</text>
</comment>
<proteinExistence type="inferred from homology"/>
<dbReference type="EC" id="3.2.1.58" evidence="7"/>
<dbReference type="GO" id="GO:0004338">
    <property type="term" value="F:glucan exo-1,3-beta-glucosidase activity"/>
    <property type="evidence" value="ECO:0007669"/>
    <property type="project" value="UniProtKB-EC"/>
</dbReference>
<accession>A0A371CHF7</accession>
<evidence type="ECO:0000256" key="6">
    <source>
        <dbReference type="ARBA" id="ARBA00036824"/>
    </source>
</evidence>
<keyword evidence="2" id="KW-0378">Hydrolase</keyword>
<dbReference type="PANTHER" id="PTHR31297:SF34">
    <property type="entry name" value="GLUCAN 1,3-BETA-GLUCOSIDASE 2"/>
    <property type="match status" value="1"/>
</dbReference>
<dbReference type="AlphaFoldDB" id="A0A371CHF7"/>
<dbReference type="GO" id="GO:0005576">
    <property type="term" value="C:extracellular region"/>
    <property type="evidence" value="ECO:0007669"/>
    <property type="project" value="TreeGrafter"/>
</dbReference>
<keyword evidence="3" id="KW-0325">Glycoprotein</keyword>
<dbReference type="PANTHER" id="PTHR31297">
    <property type="entry name" value="GLUCAN ENDO-1,6-BETA-GLUCOSIDASE B"/>
    <property type="match status" value="1"/>
</dbReference>
<dbReference type="Gene3D" id="3.20.20.80">
    <property type="entry name" value="Glycosidases"/>
    <property type="match status" value="1"/>
</dbReference>
<evidence type="ECO:0000256" key="1">
    <source>
        <dbReference type="ARBA" id="ARBA00005641"/>
    </source>
</evidence>
<dbReference type="Proteomes" id="UP000256964">
    <property type="component" value="Unassembled WGS sequence"/>
</dbReference>
<dbReference type="EMBL" id="KZ857666">
    <property type="protein sequence ID" value="RDX39717.1"/>
    <property type="molecule type" value="Genomic_DNA"/>
</dbReference>
<evidence type="ECO:0000313" key="9">
    <source>
        <dbReference type="Proteomes" id="UP000256964"/>
    </source>
</evidence>
<evidence type="ECO:0000256" key="2">
    <source>
        <dbReference type="ARBA" id="ARBA00022801"/>
    </source>
</evidence>
<dbReference type="OrthoDB" id="62120at2759"/>
<evidence type="ECO:0000256" key="7">
    <source>
        <dbReference type="ARBA" id="ARBA00038929"/>
    </source>
</evidence>
<dbReference type="InterPro" id="IPR017853">
    <property type="entry name" value="GH"/>
</dbReference>
<evidence type="ECO:0000256" key="5">
    <source>
        <dbReference type="ARBA" id="ARBA00023316"/>
    </source>
</evidence>
<organism evidence="8 9">
    <name type="scientific">Lentinus brumalis</name>
    <dbReference type="NCBI Taxonomy" id="2498619"/>
    <lineage>
        <taxon>Eukaryota</taxon>
        <taxon>Fungi</taxon>
        <taxon>Dikarya</taxon>
        <taxon>Basidiomycota</taxon>
        <taxon>Agaricomycotina</taxon>
        <taxon>Agaricomycetes</taxon>
        <taxon>Polyporales</taxon>
        <taxon>Polyporaceae</taxon>
        <taxon>Lentinus</taxon>
    </lineage>
</organism>